<evidence type="ECO:0000259" key="2">
    <source>
        <dbReference type="PROSITE" id="PS50213"/>
    </source>
</evidence>
<feature type="domain" description="FAS1" evidence="2">
    <location>
        <begin position="48"/>
        <end position="180"/>
    </location>
</feature>
<feature type="signal peptide" evidence="1">
    <location>
        <begin position="1"/>
        <end position="22"/>
    </location>
</feature>
<organism evidence="3 4">
    <name type="scientific">Luteolibacter rhizosphaerae</name>
    <dbReference type="NCBI Taxonomy" id="2989719"/>
    <lineage>
        <taxon>Bacteria</taxon>
        <taxon>Pseudomonadati</taxon>
        <taxon>Verrucomicrobiota</taxon>
        <taxon>Verrucomicrobiia</taxon>
        <taxon>Verrucomicrobiales</taxon>
        <taxon>Verrucomicrobiaceae</taxon>
        <taxon>Luteolibacter</taxon>
    </lineage>
</organism>
<dbReference type="SUPFAM" id="SSF82153">
    <property type="entry name" value="FAS1 domain"/>
    <property type="match status" value="1"/>
</dbReference>
<keyword evidence="4" id="KW-1185">Reference proteome</keyword>
<dbReference type="PANTHER" id="PTHR10900">
    <property type="entry name" value="PERIOSTIN-RELATED"/>
    <property type="match status" value="1"/>
</dbReference>
<dbReference type="Proteomes" id="UP001165653">
    <property type="component" value="Unassembled WGS sequence"/>
</dbReference>
<sequence>MKTNLTRLALILAIAPLSSVSAQETKTEETKKTTTTTTETTVAKVAEPGTIAAAINDGVTFSILSKALKAADLESTLGTKGSYTIFAPTDEAFMKLKEGTLDKLLLPENKEKLRSLLLYHVIPGQFTSSDLKDGEVTTSNGEKVEIDVEAGGKIEVEDKKVFKADLVLSNGVMHSIGEVMVPKSLDGFANLDED</sequence>
<dbReference type="PANTHER" id="PTHR10900:SF77">
    <property type="entry name" value="FI19380P1"/>
    <property type="match status" value="1"/>
</dbReference>
<dbReference type="Gene3D" id="2.30.180.10">
    <property type="entry name" value="FAS1 domain"/>
    <property type="match status" value="1"/>
</dbReference>
<gene>
    <name evidence="3" type="ORF">OJ996_07545</name>
</gene>
<evidence type="ECO:0000313" key="3">
    <source>
        <dbReference type="EMBL" id="MCW1913421.1"/>
    </source>
</evidence>
<name>A0ABT3G0R2_9BACT</name>
<proteinExistence type="predicted"/>
<feature type="chain" id="PRO_5046743525" evidence="1">
    <location>
        <begin position="23"/>
        <end position="194"/>
    </location>
</feature>
<dbReference type="PROSITE" id="PS50213">
    <property type="entry name" value="FAS1"/>
    <property type="match status" value="1"/>
</dbReference>
<evidence type="ECO:0000313" key="4">
    <source>
        <dbReference type="Proteomes" id="UP001165653"/>
    </source>
</evidence>
<comment type="caution">
    <text evidence="3">The sequence shown here is derived from an EMBL/GenBank/DDBJ whole genome shotgun (WGS) entry which is preliminary data.</text>
</comment>
<dbReference type="InterPro" id="IPR050904">
    <property type="entry name" value="Adhesion/Biosynth-related"/>
</dbReference>
<accession>A0ABT3G0R2</accession>
<dbReference type="SMART" id="SM00554">
    <property type="entry name" value="FAS1"/>
    <property type="match status" value="1"/>
</dbReference>
<dbReference type="RefSeq" id="WP_264512856.1">
    <property type="nucleotide sequence ID" value="NZ_JAPDDR010000003.1"/>
</dbReference>
<dbReference type="EMBL" id="JAPDDR010000003">
    <property type="protein sequence ID" value="MCW1913421.1"/>
    <property type="molecule type" value="Genomic_DNA"/>
</dbReference>
<reference evidence="3" key="1">
    <citation type="submission" date="2022-10" db="EMBL/GenBank/DDBJ databases">
        <title>Luteolibacter sp. GHJ8, whole genome shotgun sequencing project.</title>
        <authorList>
            <person name="Zhao G."/>
            <person name="Shen L."/>
        </authorList>
    </citation>
    <scope>NUCLEOTIDE SEQUENCE</scope>
    <source>
        <strain evidence="3">GHJ8</strain>
    </source>
</reference>
<dbReference type="Pfam" id="PF02469">
    <property type="entry name" value="Fasciclin"/>
    <property type="match status" value="1"/>
</dbReference>
<dbReference type="InterPro" id="IPR000782">
    <property type="entry name" value="FAS1_domain"/>
</dbReference>
<keyword evidence="1" id="KW-0732">Signal</keyword>
<protein>
    <submittedName>
        <fullName evidence="3">Fasciclin domain-containing protein</fullName>
    </submittedName>
</protein>
<evidence type="ECO:0000256" key="1">
    <source>
        <dbReference type="SAM" id="SignalP"/>
    </source>
</evidence>
<dbReference type="InterPro" id="IPR036378">
    <property type="entry name" value="FAS1_dom_sf"/>
</dbReference>